<dbReference type="PANTHER" id="PTHR36159:SF1">
    <property type="entry name" value="RETROVIRUS-RELATED POL POLYPROTEIN FROM TRANSPOSON 412-LIKE PROTEIN"/>
    <property type="match status" value="1"/>
</dbReference>
<feature type="domain" description="Double jelly roll-like" evidence="1">
    <location>
        <begin position="7"/>
        <end position="113"/>
    </location>
</feature>
<keyword evidence="3" id="KW-1185">Reference proteome</keyword>
<organism evidence="2 3">
    <name type="scientific">Ooceraea biroi</name>
    <name type="common">Clonal raider ant</name>
    <name type="synonym">Cerapachys biroi</name>
    <dbReference type="NCBI Taxonomy" id="2015173"/>
    <lineage>
        <taxon>Eukaryota</taxon>
        <taxon>Metazoa</taxon>
        <taxon>Ecdysozoa</taxon>
        <taxon>Arthropoda</taxon>
        <taxon>Hexapoda</taxon>
        <taxon>Insecta</taxon>
        <taxon>Pterygota</taxon>
        <taxon>Neoptera</taxon>
        <taxon>Endopterygota</taxon>
        <taxon>Hymenoptera</taxon>
        <taxon>Apocrita</taxon>
        <taxon>Aculeata</taxon>
        <taxon>Formicoidea</taxon>
        <taxon>Formicidae</taxon>
        <taxon>Dorylinae</taxon>
        <taxon>Ooceraea</taxon>
    </lineage>
</organism>
<dbReference type="EMBL" id="KK107062">
    <property type="protein sequence ID" value="EZA61267.1"/>
    <property type="molecule type" value="Genomic_DNA"/>
</dbReference>
<dbReference type="AlphaFoldDB" id="A0A026WZ12"/>
<dbReference type="PANTHER" id="PTHR36159">
    <property type="entry name" value="PROTEIN CBG23766"/>
    <property type="match status" value="1"/>
</dbReference>
<dbReference type="Proteomes" id="UP000053097">
    <property type="component" value="Unassembled WGS sequence"/>
</dbReference>
<evidence type="ECO:0000313" key="2">
    <source>
        <dbReference type="EMBL" id="EZA61267.1"/>
    </source>
</evidence>
<dbReference type="OMA" id="MINAHHE"/>
<proteinExistence type="predicted"/>
<protein>
    <recommendedName>
        <fullName evidence="1">Double jelly roll-like domain-containing protein</fullName>
    </recommendedName>
</protein>
<sequence length="113" mass="13301">MNTLGPGDFIFCVSLGMLLGFFEDYRRVVINARHELVLIRAHNDNNCVVLFGDRYEAKIDLHKVQWRMSHVYLNEINKLRLLRTLENGRFLSMAFRLWDLYDFPLLQGTTAHS</sequence>
<evidence type="ECO:0000313" key="3">
    <source>
        <dbReference type="Proteomes" id="UP000053097"/>
    </source>
</evidence>
<name>A0A026WZ12_OOCBI</name>
<reference evidence="2 3" key="1">
    <citation type="journal article" date="2014" name="Curr. Biol.">
        <title>The genome of the clonal raider ant Cerapachys biroi.</title>
        <authorList>
            <person name="Oxley P.R."/>
            <person name="Ji L."/>
            <person name="Fetter-Pruneda I."/>
            <person name="McKenzie S.K."/>
            <person name="Li C."/>
            <person name="Hu H."/>
            <person name="Zhang G."/>
            <person name="Kronauer D.J."/>
        </authorList>
    </citation>
    <scope>NUCLEOTIDE SEQUENCE [LARGE SCALE GENOMIC DNA]</scope>
</reference>
<accession>A0A026WZ12</accession>
<gene>
    <name evidence="2" type="ORF">X777_13203</name>
</gene>
<dbReference type="Pfam" id="PF21738">
    <property type="entry name" value="DJR-like_dom"/>
    <property type="match status" value="1"/>
</dbReference>
<dbReference type="InterPro" id="IPR049512">
    <property type="entry name" value="DJR-like_dom"/>
</dbReference>
<evidence type="ECO:0000259" key="1">
    <source>
        <dbReference type="Pfam" id="PF21738"/>
    </source>
</evidence>